<feature type="domain" description="HTH luxR-type" evidence="3">
    <location>
        <begin position="44"/>
        <end position="101"/>
    </location>
</feature>
<organism evidence="4 5">
    <name type="scientific">Priestia megaterium</name>
    <name type="common">Bacillus megaterium</name>
    <dbReference type="NCBI Taxonomy" id="1404"/>
    <lineage>
        <taxon>Bacteria</taxon>
        <taxon>Bacillati</taxon>
        <taxon>Bacillota</taxon>
        <taxon>Bacilli</taxon>
        <taxon>Bacillales</taxon>
        <taxon>Bacillaceae</taxon>
        <taxon>Priestia</taxon>
    </lineage>
</organism>
<gene>
    <name evidence="4" type="ORF">PVE99_20195</name>
</gene>
<accession>A0ABD4WWT2</accession>
<comment type="caution">
    <text evidence="4">The sequence shown here is derived from an EMBL/GenBank/DDBJ whole genome shotgun (WGS) entry which is preliminary data.</text>
</comment>
<evidence type="ECO:0000256" key="2">
    <source>
        <dbReference type="ARBA" id="ARBA00023163"/>
    </source>
</evidence>
<dbReference type="Pfam" id="PF00196">
    <property type="entry name" value="GerE"/>
    <property type="match status" value="1"/>
</dbReference>
<sequence>MDQSEKLLMGIEHVLSVASDLIDEVARLKSVEEECKILKEKVFLNQFTFAEQQVFELALDGYSGREMQLILSKEETTIKAQRQNIIRKLGVSSMKEAIEKFQHLEYESPRKIVQSR</sequence>
<reference evidence="4 5" key="1">
    <citation type="submission" date="2023-02" db="EMBL/GenBank/DDBJ databases">
        <authorList>
            <person name="Olszewska D."/>
        </authorList>
    </citation>
    <scope>NUCLEOTIDE SEQUENCE [LARGE SCALE GENOMIC DNA]</scope>
    <source>
        <strain evidence="4 5">FDU301</strain>
    </source>
</reference>
<keyword evidence="1" id="KW-0805">Transcription regulation</keyword>
<name>A0ABD4WWT2_PRIMG</name>
<evidence type="ECO:0000313" key="5">
    <source>
        <dbReference type="Proteomes" id="UP001213771"/>
    </source>
</evidence>
<dbReference type="Gene3D" id="1.10.10.10">
    <property type="entry name" value="Winged helix-like DNA-binding domain superfamily/Winged helix DNA-binding domain"/>
    <property type="match status" value="1"/>
</dbReference>
<protein>
    <submittedName>
        <fullName evidence="4">LuxR C-terminal-related transcriptional regulator</fullName>
    </submittedName>
</protein>
<dbReference type="InterPro" id="IPR036388">
    <property type="entry name" value="WH-like_DNA-bd_sf"/>
</dbReference>
<proteinExistence type="predicted"/>
<evidence type="ECO:0000256" key="1">
    <source>
        <dbReference type="ARBA" id="ARBA00023015"/>
    </source>
</evidence>
<dbReference type="EMBL" id="JARAOX010000201">
    <property type="protein sequence ID" value="MDD9784688.1"/>
    <property type="molecule type" value="Genomic_DNA"/>
</dbReference>
<keyword evidence="2" id="KW-0804">Transcription</keyword>
<dbReference type="Proteomes" id="UP001213771">
    <property type="component" value="Unassembled WGS sequence"/>
</dbReference>
<dbReference type="InterPro" id="IPR016032">
    <property type="entry name" value="Sig_transdc_resp-reg_C-effctor"/>
</dbReference>
<evidence type="ECO:0000313" key="4">
    <source>
        <dbReference type="EMBL" id="MDD9784688.1"/>
    </source>
</evidence>
<dbReference type="SUPFAM" id="SSF46894">
    <property type="entry name" value="C-terminal effector domain of the bipartite response regulators"/>
    <property type="match status" value="1"/>
</dbReference>
<dbReference type="SMART" id="SM00421">
    <property type="entry name" value="HTH_LUXR"/>
    <property type="match status" value="1"/>
</dbReference>
<dbReference type="AlphaFoldDB" id="A0ABD4WWT2"/>
<dbReference type="InterPro" id="IPR000792">
    <property type="entry name" value="Tscrpt_reg_LuxR_C"/>
</dbReference>
<dbReference type="RefSeq" id="WP_274589225.1">
    <property type="nucleotide sequence ID" value="NZ_JARAOX010000201.1"/>
</dbReference>
<evidence type="ECO:0000259" key="3">
    <source>
        <dbReference type="SMART" id="SM00421"/>
    </source>
</evidence>